<sequence>MAKESFFKRFGSSLILLSGLLVGCILGLIFKEKTLVLKPIGDIFLNLLFIAVVPLIFFTVSTSIANIDRSQEKVGKLMGAMFGVFVFTIVVAAILTVIGVQLFPISSPVNTLQKVEEQKPIALGDQITSMLTVENFYNLLSKGNMLALMIFSALIGIAVSKAGEKGIAFKSFLNSGQEVMTQFLKLIMKIAPFGLGAYMATQIGVLGPQMFGTYGKALAVYHGVGIVYYIVFFSLYAFLWGGRKTIQRYWKNNIVPTITAVGTCSSIASIPVNLQAAEKMRIPAYIRNIVIPIGGVLHKEGSSISSIIKIATVFAVLHQPFSGWETLGIAIFITIIVSMVEGGVPNGGYLGEILFISVYHLPAETLTIAMAIGTLVDPFATILNVTGDTASAMLVTRVVEGKDKQES</sequence>
<evidence type="ECO:0000256" key="3">
    <source>
        <dbReference type="ARBA" id="ARBA00022475"/>
    </source>
</evidence>
<dbReference type="PROSITE" id="PS51257">
    <property type="entry name" value="PROKAR_LIPOPROTEIN"/>
    <property type="match status" value="1"/>
</dbReference>
<gene>
    <name evidence="8" type="ORF">DI598_05340</name>
</gene>
<feature type="transmembrane region" description="Helical" evidence="7">
    <location>
        <begin position="12"/>
        <end position="31"/>
    </location>
</feature>
<feature type="transmembrane region" description="Helical" evidence="7">
    <location>
        <begin position="145"/>
        <end position="163"/>
    </location>
</feature>
<comment type="subcellular location">
    <subcellularLocation>
        <location evidence="1">Cell membrane</location>
        <topology evidence="1">Multi-pass membrane protein</topology>
    </subcellularLocation>
</comment>
<feature type="transmembrane region" description="Helical" evidence="7">
    <location>
        <begin position="77"/>
        <end position="103"/>
    </location>
</feature>
<dbReference type="InterPro" id="IPR036458">
    <property type="entry name" value="Na:dicarbo_symporter_sf"/>
</dbReference>
<dbReference type="PRINTS" id="PR00173">
    <property type="entry name" value="EDTRNSPORT"/>
</dbReference>
<feature type="transmembrane region" description="Helical" evidence="7">
    <location>
        <begin position="43"/>
        <end position="65"/>
    </location>
</feature>
<keyword evidence="2" id="KW-0813">Transport</keyword>
<evidence type="ECO:0000256" key="1">
    <source>
        <dbReference type="ARBA" id="ARBA00004651"/>
    </source>
</evidence>
<evidence type="ECO:0000256" key="4">
    <source>
        <dbReference type="ARBA" id="ARBA00022692"/>
    </source>
</evidence>
<dbReference type="AlphaFoldDB" id="A0A2W5F9M6"/>
<protein>
    <submittedName>
        <fullName evidence="8">Sodium:proton antiporter</fullName>
    </submittedName>
</protein>
<keyword evidence="4 7" id="KW-0812">Transmembrane</keyword>
<evidence type="ECO:0000256" key="2">
    <source>
        <dbReference type="ARBA" id="ARBA00022448"/>
    </source>
</evidence>
<feature type="transmembrane region" description="Helical" evidence="7">
    <location>
        <begin position="183"/>
        <end position="200"/>
    </location>
</feature>
<dbReference type="GO" id="GO:0006835">
    <property type="term" value="P:dicarboxylic acid transport"/>
    <property type="evidence" value="ECO:0007669"/>
    <property type="project" value="TreeGrafter"/>
</dbReference>
<proteinExistence type="predicted"/>
<evidence type="ECO:0000313" key="8">
    <source>
        <dbReference type="EMBL" id="PZP50547.1"/>
    </source>
</evidence>
<dbReference type="Proteomes" id="UP000249645">
    <property type="component" value="Unassembled WGS sequence"/>
</dbReference>
<name>A0A2W5F9M6_9SPHI</name>
<keyword evidence="3" id="KW-1003">Cell membrane</keyword>
<dbReference type="PANTHER" id="PTHR42865">
    <property type="entry name" value="PROTON/GLUTAMATE-ASPARTATE SYMPORTER"/>
    <property type="match status" value="1"/>
</dbReference>
<accession>A0A2W5F9M6</accession>
<dbReference type="SUPFAM" id="SSF118215">
    <property type="entry name" value="Proton glutamate symport protein"/>
    <property type="match status" value="1"/>
</dbReference>
<evidence type="ECO:0000313" key="9">
    <source>
        <dbReference type="Proteomes" id="UP000249645"/>
    </source>
</evidence>
<keyword evidence="6 7" id="KW-0472">Membrane</keyword>
<feature type="transmembrane region" description="Helical" evidence="7">
    <location>
        <begin position="220"/>
        <end position="241"/>
    </location>
</feature>
<evidence type="ECO:0000256" key="6">
    <source>
        <dbReference type="ARBA" id="ARBA00023136"/>
    </source>
</evidence>
<dbReference type="InterPro" id="IPR001991">
    <property type="entry name" value="Na-dicarboxylate_symporter"/>
</dbReference>
<organism evidence="8 9">
    <name type="scientific">Pseudopedobacter saltans</name>
    <dbReference type="NCBI Taxonomy" id="151895"/>
    <lineage>
        <taxon>Bacteria</taxon>
        <taxon>Pseudomonadati</taxon>
        <taxon>Bacteroidota</taxon>
        <taxon>Sphingobacteriia</taxon>
        <taxon>Sphingobacteriales</taxon>
        <taxon>Sphingobacteriaceae</taxon>
        <taxon>Pseudopedobacter</taxon>
    </lineage>
</organism>
<dbReference type="PANTHER" id="PTHR42865:SF7">
    <property type="entry name" value="PROTON_GLUTAMATE-ASPARTATE SYMPORTER"/>
    <property type="match status" value="1"/>
</dbReference>
<dbReference type="Gene3D" id="1.10.3860.10">
    <property type="entry name" value="Sodium:dicarboxylate symporter"/>
    <property type="match status" value="1"/>
</dbReference>
<reference evidence="8 9" key="1">
    <citation type="submission" date="2017-11" db="EMBL/GenBank/DDBJ databases">
        <title>Infants hospitalized years apart are colonized by the same room-sourced microbial strains.</title>
        <authorList>
            <person name="Brooks B."/>
            <person name="Olm M.R."/>
            <person name="Firek B.A."/>
            <person name="Baker R."/>
            <person name="Thomas B.C."/>
            <person name="Morowitz M.J."/>
            <person name="Banfield J.F."/>
        </authorList>
    </citation>
    <scope>NUCLEOTIDE SEQUENCE [LARGE SCALE GENOMIC DNA]</scope>
    <source>
        <strain evidence="8">S2_009_000_R2_76</strain>
    </source>
</reference>
<dbReference type="GO" id="GO:0005886">
    <property type="term" value="C:plasma membrane"/>
    <property type="evidence" value="ECO:0007669"/>
    <property type="project" value="UniProtKB-SubCell"/>
</dbReference>
<comment type="caution">
    <text evidence="8">The sequence shown here is derived from an EMBL/GenBank/DDBJ whole genome shotgun (WGS) entry which is preliminary data.</text>
</comment>
<dbReference type="GO" id="GO:0015293">
    <property type="term" value="F:symporter activity"/>
    <property type="evidence" value="ECO:0007669"/>
    <property type="project" value="UniProtKB-KW"/>
</dbReference>
<dbReference type="EMBL" id="QFOI01000063">
    <property type="protein sequence ID" value="PZP50547.1"/>
    <property type="molecule type" value="Genomic_DNA"/>
</dbReference>
<dbReference type="Pfam" id="PF00375">
    <property type="entry name" value="SDF"/>
    <property type="match status" value="1"/>
</dbReference>
<evidence type="ECO:0000256" key="5">
    <source>
        <dbReference type="ARBA" id="ARBA00022989"/>
    </source>
</evidence>
<evidence type="ECO:0000256" key="7">
    <source>
        <dbReference type="SAM" id="Phobius"/>
    </source>
</evidence>
<keyword evidence="5 7" id="KW-1133">Transmembrane helix</keyword>